<gene>
    <name evidence="1" type="ORF">IMG5_138710</name>
</gene>
<dbReference type="EMBL" id="GL984037">
    <property type="protein sequence ID" value="EGR30185.1"/>
    <property type="molecule type" value="Genomic_DNA"/>
</dbReference>
<dbReference type="Proteomes" id="UP000008983">
    <property type="component" value="Unassembled WGS sequence"/>
</dbReference>
<dbReference type="OrthoDB" id="10688422at2759"/>
<evidence type="ECO:0000313" key="1">
    <source>
        <dbReference type="EMBL" id="EGR30185.1"/>
    </source>
</evidence>
<dbReference type="RefSeq" id="XP_004031759.1">
    <property type="nucleotide sequence ID" value="XM_004031715.1"/>
</dbReference>
<dbReference type="GeneID" id="14906302"/>
<organism evidence="1 2">
    <name type="scientific">Ichthyophthirius multifiliis</name>
    <name type="common">White spot disease agent</name>
    <name type="synonym">Ich</name>
    <dbReference type="NCBI Taxonomy" id="5932"/>
    <lineage>
        <taxon>Eukaryota</taxon>
        <taxon>Sar</taxon>
        <taxon>Alveolata</taxon>
        <taxon>Ciliophora</taxon>
        <taxon>Intramacronucleata</taxon>
        <taxon>Oligohymenophorea</taxon>
        <taxon>Hymenostomatida</taxon>
        <taxon>Ophryoglenina</taxon>
        <taxon>Ichthyophthirius</taxon>
    </lineage>
</organism>
<proteinExistence type="predicted"/>
<sequence>MRGSSPEKEAMSVYNNIKLEFQSVYDTPENKELLLEIQVPSNLGNDYDSYVLLSSISENLEGFDKNTITIFSINSRGQQELIPLFVPTTIADIEIRTYNNDNWIFVNLYQTGVSSYPYSQSSSQFERPYLENGRLGIVKSNAQQALIFSLDIPNEQLTSIDMSLSQSANAGVYIVCNPLIKFEQNYELHSFSLLDDDMFVEVNSQNNKFTLVKVGANTTDALKKLFFRNEFSISPGLEFGNSPEIVPAFLRITMQVPSTQSNAFAIFFDGSFFINDINDEQGYNYNQIVTINDFSISTTGFKVGEKAENVQINVKFSQSQPNSIDSNNQSTKLTGAAFTMITNWEFFNSGSATKCNFNGETCSFFTFSSNKYVLICPYRSEDIFQRLTFTKIFNDLNLEQIIYL</sequence>
<evidence type="ECO:0000313" key="2">
    <source>
        <dbReference type="Proteomes" id="UP000008983"/>
    </source>
</evidence>
<protein>
    <submittedName>
        <fullName evidence="1">Uncharacterized protein</fullName>
    </submittedName>
</protein>
<keyword evidence="2" id="KW-1185">Reference proteome</keyword>
<dbReference type="eggNOG" id="ENOG502R2QT">
    <property type="taxonomic scope" value="Eukaryota"/>
</dbReference>
<reference evidence="1 2" key="1">
    <citation type="submission" date="2011-07" db="EMBL/GenBank/DDBJ databases">
        <authorList>
            <person name="Coyne R."/>
            <person name="Brami D."/>
            <person name="Johnson J."/>
            <person name="Hostetler J."/>
            <person name="Hannick L."/>
            <person name="Clark T."/>
            <person name="Cassidy-Hanley D."/>
            <person name="Inman J."/>
        </authorList>
    </citation>
    <scope>NUCLEOTIDE SEQUENCE [LARGE SCALE GENOMIC DNA]</scope>
    <source>
        <strain evidence="1 2">G5</strain>
    </source>
</reference>
<dbReference type="AlphaFoldDB" id="G0QX68"/>
<accession>G0QX68</accession>
<name>G0QX68_ICHMU</name>
<dbReference type="InParanoid" id="G0QX68"/>